<dbReference type="AlphaFoldDB" id="I4BG83"/>
<dbReference type="Gene3D" id="3.40.630.30">
    <property type="match status" value="1"/>
</dbReference>
<dbReference type="CDD" id="cd04301">
    <property type="entry name" value="NAT_SF"/>
    <property type="match status" value="1"/>
</dbReference>
<organism evidence="4 5">
    <name type="scientific">Mycolicibacterium chubuense (strain NBB4)</name>
    <name type="common">Mycobacterium chubuense</name>
    <dbReference type="NCBI Taxonomy" id="710421"/>
    <lineage>
        <taxon>Bacteria</taxon>
        <taxon>Bacillati</taxon>
        <taxon>Actinomycetota</taxon>
        <taxon>Actinomycetes</taxon>
        <taxon>Mycobacteriales</taxon>
        <taxon>Mycobacteriaceae</taxon>
        <taxon>Mycolicibacterium</taxon>
    </lineage>
</organism>
<gene>
    <name evidence="4" type="ordered locus">Mycch_1490</name>
</gene>
<keyword evidence="1 4" id="KW-0808">Transferase</keyword>
<keyword evidence="2" id="KW-0012">Acyltransferase</keyword>
<dbReference type="PANTHER" id="PTHR43877:SF2">
    <property type="entry name" value="AMINOALKYLPHOSPHONATE N-ACETYLTRANSFERASE-RELATED"/>
    <property type="match status" value="1"/>
</dbReference>
<dbReference type="EMBL" id="CP003053">
    <property type="protein sequence ID" value="AFM16290.1"/>
    <property type="molecule type" value="Genomic_DNA"/>
</dbReference>
<proteinExistence type="predicted"/>
<evidence type="ECO:0000313" key="5">
    <source>
        <dbReference type="Proteomes" id="UP000006057"/>
    </source>
</evidence>
<reference evidence="4 5" key="1">
    <citation type="submission" date="2012-06" db="EMBL/GenBank/DDBJ databases">
        <title>Complete sequence of chromosome of Mycobacterium chubuense NBB4.</title>
        <authorList>
            <consortium name="US DOE Joint Genome Institute"/>
            <person name="Lucas S."/>
            <person name="Han J."/>
            <person name="Lapidus A."/>
            <person name="Cheng J.-F."/>
            <person name="Goodwin L."/>
            <person name="Pitluck S."/>
            <person name="Peters L."/>
            <person name="Mikhailova N."/>
            <person name="Teshima H."/>
            <person name="Detter J.C."/>
            <person name="Han C."/>
            <person name="Tapia R."/>
            <person name="Land M."/>
            <person name="Hauser L."/>
            <person name="Kyrpides N."/>
            <person name="Ivanova N."/>
            <person name="Pagani I."/>
            <person name="Mattes T."/>
            <person name="Holmes A."/>
            <person name="Rutledge P."/>
            <person name="Paulsen I."/>
            <person name="Coleman N."/>
            <person name="Woyke T."/>
        </authorList>
    </citation>
    <scope>NUCLEOTIDE SEQUENCE [LARGE SCALE GENOMIC DNA]</scope>
    <source>
        <strain evidence="4 5">NBB4</strain>
    </source>
</reference>
<evidence type="ECO:0000259" key="3">
    <source>
        <dbReference type="PROSITE" id="PS51186"/>
    </source>
</evidence>
<dbReference type="GO" id="GO:0016747">
    <property type="term" value="F:acyltransferase activity, transferring groups other than amino-acyl groups"/>
    <property type="evidence" value="ECO:0007669"/>
    <property type="project" value="InterPro"/>
</dbReference>
<dbReference type="Proteomes" id="UP000006057">
    <property type="component" value="Chromosome"/>
</dbReference>
<evidence type="ECO:0000256" key="2">
    <source>
        <dbReference type="ARBA" id="ARBA00023315"/>
    </source>
</evidence>
<keyword evidence="4" id="KW-0689">Ribosomal protein</keyword>
<dbReference type="OrthoDB" id="3788759at2"/>
<keyword evidence="5" id="KW-1185">Reference proteome</keyword>
<evidence type="ECO:0000256" key="1">
    <source>
        <dbReference type="ARBA" id="ARBA00022679"/>
    </source>
</evidence>
<dbReference type="GO" id="GO:0005840">
    <property type="term" value="C:ribosome"/>
    <property type="evidence" value="ECO:0007669"/>
    <property type="project" value="UniProtKB-KW"/>
</dbReference>
<dbReference type="HOGENOM" id="CLU_105788_3_1_11"/>
<keyword evidence="4" id="KW-0687">Ribonucleoprotein</keyword>
<dbReference type="eggNOG" id="COG0456">
    <property type="taxonomic scope" value="Bacteria"/>
</dbReference>
<feature type="domain" description="N-acetyltransferase" evidence="3">
    <location>
        <begin position="21"/>
        <end position="179"/>
    </location>
</feature>
<evidence type="ECO:0000313" key="4">
    <source>
        <dbReference type="EMBL" id="AFM16290.1"/>
    </source>
</evidence>
<dbReference type="PATRIC" id="fig|710421.3.peg.1494"/>
<dbReference type="SUPFAM" id="SSF55729">
    <property type="entry name" value="Acyl-CoA N-acyltransferases (Nat)"/>
    <property type="match status" value="1"/>
</dbReference>
<dbReference type="PANTHER" id="PTHR43877">
    <property type="entry name" value="AMINOALKYLPHOSPHONATE N-ACETYLTRANSFERASE-RELATED-RELATED"/>
    <property type="match status" value="1"/>
</dbReference>
<dbReference type="KEGG" id="mcb:Mycch_1490"/>
<dbReference type="InterPro" id="IPR000182">
    <property type="entry name" value="GNAT_dom"/>
</dbReference>
<protein>
    <submittedName>
        <fullName evidence="4">Acetyltransferase, ribosomal protein N-acetylase</fullName>
    </submittedName>
</protein>
<name>I4BG83_MYCCN</name>
<sequence length="187" mass="20209">MTGTPGAGDGTVRTLLDGAVVTLRALTPSDYDDVVRLASELTPRERYLRFLTAYPTYIGEWALSLTAPETQPETARVDDMVALGVFESGELVGVGNYAVLPRPGFAEIAVAVAHDQHDRGIGTTLLRELGHRAKASGIHHLVADVHAGNHAMREVIREAGWPVAQHRDGEVLRLRLDLDGVEDVKDA</sequence>
<dbReference type="InterPro" id="IPR050832">
    <property type="entry name" value="Bact_Acetyltransf"/>
</dbReference>
<dbReference type="Pfam" id="PF00583">
    <property type="entry name" value="Acetyltransf_1"/>
    <property type="match status" value="1"/>
</dbReference>
<dbReference type="InterPro" id="IPR016181">
    <property type="entry name" value="Acyl_CoA_acyltransferase"/>
</dbReference>
<dbReference type="STRING" id="710421.Mycch_1490"/>
<dbReference type="PROSITE" id="PS51186">
    <property type="entry name" value="GNAT"/>
    <property type="match status" value="1"/>
</dbReference>
<accession>I4BG83</accession>
<dbReference type="RefSeq" id="WP_014814771.1">
    <property type="nucleotide sequence ID" value="NC_018027.1"/>
</dbReference>